<dbReference type="NCBIfam" id="TIGR03696">
    <property type="entry name" value="Rhs_assc_core"/>
    <property type="match status" value="1"/>
</dbReference>
<reference evidence="2 3" key="1">
    <citation type="submission" date="2016-05" db="EMBL/GenBank/DDBJ databases">
        <title>Niabella ginsenosidivorans BS26 whole genome sequencing.</title>
        <authorList>
            <person name="Im W.T."/>
            <person name="Siddiqi M.Z."/>
        </authorList>
    </citation>
    <scope>NUCLEOTIDE SEQUENCE [LARGE SCALE GENOMIC DNA]</scope>
    <source>
        <strain evidence="2 3">BS26</strain>
    </source>
</reference>
<evidence type="ECO:0000256" key="1">
    <source>
        <dbReference type="SAM" id="MobiDB-lite"/>
    </source>
</evidence>
<dbReference type="RefSeq" id="WP_067757256.1">
    <property type="nucleotide sequence ID" value="NZ_CP015772.1"/>
</dbReference>
<gene>
    <name evidence="2" type="ORF">A8C56_14155</name>
</gene>
<protein>
    <recommendedName>
        <fullName evidence="4">RHS repeat-associated core domain-containing protein</fullName>
    </recommendedName>
</protein>
<feature type="region of interest" description="Disordered" evidence="1">
    <location>
        <begin position="144"/>
        <end position="164"/>
    </location>
</feature>
<keyword evidence="3" id="KW-1185">Reference proteome</keyword>
<dbReference type="Gene3D" id="2.180.10.10">
    <property type="entry name" value="RHS repeat-associated core"/>
    <property type="match status" value="1"/>
</dbReference>
<organism evidence="2 3">
    <name type="scientific">Niabella ginsenosidivorans</name>
    <dbReference type="NCBI Taxonomy" id="1176587"/>
    <lineage>
        <taxon>Bacteria</taxon>
        <taxon>Pseudomonadati</taxon>
        <taxon>Bacteroidota</taxon>
        <taxon>Chitinophagia</taxon>
        <taxon>Chitinophagales</taxon>
        <taxon>Chitinophagaceae</taxon>
        <taxon>Niabella</taxon>
    </lineage>
</organism>
<proteinExistence type="predicted"/>
<dbReference type="KEGG" id="nia:A8C56_14155"/>
<feature type="compositionally biased region" description="Acidic residues" evidence="1">
    <location>
        <begin position="150"/>
        <end position="161"/>
    </location>
</feature>
<evidence type="ECO:0008006" key="4">
    <source>
        <dbReference type="Google" id="ProtNLM"/>
    </source>
</evidence>
<dbReference type="STRING" id="1176587.A8C56_14155"/>
<dbReference type="InterPro" id="IPR050708">
    <property type="entry name" value="T6SS_VgrG/RHS"/>
</dbReference>
<dbReference type="AlphaFoldDB" id="A0A1A9I2R6"/>
<feature type="compositionally biased region" description="Low complexity" evidence="1">
    <location>
        <begin position="338"/>
        <end position="353"/>
    </location>
</feature>
<feature type="compositionally biased region" description="Basic and acidic residues" evidence="1">
    <location>
        <begin position="314"/>
        <end position="337"/>
    </location>
</feature>
<evidence type="ECO:0000313" key="3">
    <source>
        <dbReference type="Proteomes" id="UP000077667"/>
    </source>
</evidence>
<dbReference type="InterPro" id="IPR022385">
    <property type="entry name" value="Rhs_assc_core"/>
</dbReference>
<dbReference type="PANTHER" id="PTHR32305">
    <property type="match status" value="1"/>
</dbReference>
<dbReference type="Proteomes" id="UP000077667">
    <property type="component" value="Chromosome"/>
</dbReference>
<dbReference type="PANTHER" id="PTHR32305:SF15">
    <property type="entry name" value="PROTEIN RHSA-RELATED"/>
    <property type="match status" value="1"/>
</dbReference>
<sequence length="365" mass="40762">MLLKVDVHWMLYDGIEYITNSTTPSPAIDLLHTAEGVARRSGTAYSYEYFLKDHLANTRIVFNKAGTIYQQTDYYPFGMEIGRYLSGPKNKYLYNGIEKNDELGTYEAQYRELDPITGRWWQIDPEIENMEAWSPYASNYDNPITYSDPLGDDPDEYDGGGDDPPAKGFWPGVRDGFTGYFKDAYHAVTHPGETLSNMVKPENLVDYALDAVTIGNHGRAKQAINAYETVNDQGTYGLGKVVGKTGAEVTVVVVTNGAGRGIRLLKGEGIVCERVDKTGNIAKPYVGQAKSEARYAARQKEHARANPRSDFEFKKIDRGRPGRNLDKKEQRALDKRGGPTNKPNPNGGTSNKKNVIKKDKKLKEQ</sequence>
<dbReference type="EMBL" id="CP015772">
    <property type="protein sequence ID" value="ANH81958.1"/>
    <property type="molecule type" value="Genomic_DNA"/>
</dbReference>
<dbReference type="OrthoDB" id="6225685at2"/>
<feature type="compositionally biased region" description="Basic residues" evidence="1">
    <location>
        <begin position="354"/>
        <end position="365"/>
    </location>
</feature>
<accession>A0A1A9I2R6</accession>
<name>A0A1A9I2R6_9BACT</name>
<evidence type="ECO:0000313" key="2">
    <source>
        <dbReference type="EMBL" id="ANH81958.1"/>
    </source>
</evidence>
<feature type="region of interest" description="Disordered" evidence="1">
    <location>
        <begin position="314"/>
        <end position="365"/>
    </location>
</feature>